<accession>A0A7V8NMQ8</accession>
<evidence type="ECO:0000259" key="2">
    <source>
        <dbReference type="Pfam" id="PF13086"/>
    </source>
</evidence>
<evidence type="ECO:0000313" key="4">
    <source>
        <dbReference type="Proteomes" id="UP000567293"/>
    </source>
</evidence>
<feature type="non-terminal residue" evidence="3">
    <location>
        <position position="1"/>
    </location>
</feature>
<dbReference type="GO" id="GO:0004386">
    <property type="term" value="F:helicase activity"/>
    <property type="evidence" value="ECO:0007669"/>
    <property type="project" value="InterPro"/>
</dbReference>
<feature type="coiled-coil region" evidence="1">
    <location>
        <begin position="406"/>
        <end position="437"/>
    </location>
</feature>
<keyword evidence="1" id="KW-0175">Coiled coil</keyword>
<dbReference type="Pfam" id="PF13086">
    <property type="entry name" value="AAA_11"/>
    <property type="match status" value="1"/>
</dbReference>
<protein>
    <submittedName>
        <fullName evidence="3">AAA family ATPase</fullName>
    </submittedName>
</protein>
<dbReference type="SUPFAM" id="SSF52540">
    <property type="entry name" value="P-loop containing nucleoside triphosphate hydrolases"/>
    <property type="match status" value="1"/>
</dbReference>
<dbReference type="InterPro" id="IPR041677">
    <property type="entry name" value="DNA2/NAM7_AAA_11"/>
</dbReference>
<comment type="caution">
    <text evidence="3">The sequence shown here is derived from an EMBL/GenBank/DDBJ whole genome shotgun (WGS) entry which is preliminary data.</text>
</comment>
<dbReference type="InterPro" id="IPR027417">
    <property type="entry name" value="P-loop_NTPase"/>
</dbReference>
<reference evidence="3" key="1">
    <citation type="submission" date="2020-06" db="EMBL/GenBank/DDBJ databases">
        <title>Legume-microbial interactions unlock mineral nutrients during tropical forest succession.</title>
        <authorList>
            <person name="Epihov D.Z."/>
        </authorList>
    </citation>
    <scope>NUCLEOTIDE SEQUENCE [LARGE SCALE GENOMIC DNA]</scope>
    <source>
        <strain evidence="3">Pan2503</strain>
    </source>
</reference>
<evidence type="ECO:0000256" key="1">
    <source>
        <dbReference type="SAM" id="Coils"/>
    </source>
</evidence>
<feature type="domain" description="DNA2/NAM7 helicase helicase" evidence="2">
    <location>
        <begin position="300"/>
        <end position="438"/>
    </location>
</feature>
<keyword evidence="4" id="KW-1185">Reference proteome</keyword>
<evidence type="ECO:0000313" key="3">
    <source>
        <dbReference type="EMBL" id="MBA0084188.1"/>
    </source>
</evidence>
<name>A0A7V8NMQ8_9BACT</name>
<dbReference type="Gene3D" id="3.40.50.300">
    <property type="entry name" value="P-loop containing nucleotide triphosphate hydrolases"/>
    <property type="match status" value="1"/>
</dbReference>
<dbReference type="AlphaFoldDB" id="A0A7V8NMQ8"/>
<gene>
    <name evidence="3" type="ORF">HRJ53_04260</name>
</gene>
<organism evidence="3 4">
    <name type="scientific">Candidatus Acidiferrum panamense</name>
    <dbReference type="NCBI Taxonomy" id="2741543"/>
    <lineage>
        <taxon>Bacteria</taxon>
        <taxon>Pseudomonadati</taxon>
        <taxon>Acidobacteriota</taxon>
        <taxon>Terriglobia</taxon>
        <taxon>Candidatus Acidiferrales</taxon>
        <taxon>Candidatus Acidiferrum</taxon>
    </lineage>
</organism>
<sequence>TIFSLRVQRPPLTQPPEPPNEIASWLEPGWDDPFHFALVAESREEPQGNGASLTIQFAGDPARTAALRRWAVLRDEWARSEKPARQAMQLFETFYSLYGRIDREAERVELILGDGILSWQRAEGAIFHPVLLQRLQLQFDASVPEFTLSEAEYPVELYSALFQSMADVDGRVIGRCREELEQGGFHPLYNGTTSNFLKRMVVQLSPRGEFLEDSAPRGAQPDPRIGRDPVIFLRPRTLGFAAAIEGILADLRTREDLPWSLLNIVGEESPIPDAEPENSEASESVAAENGVDVLLSKPANPEQIRIARQLEEHGGVLVQGPPGTGKTHTIGNLIGHLLAQGKSVLVTSHTTKALRMVRHHIVPELRPLCVSVLESDLDSRKQLESAVGAIAERLSRADGRALEGEAKKFESQRHDLMKKLQELRSQLSEARAEEYREVTLGEKHWSPADAARKVSQEKEFYGWVPGPVAVVAPLPLSSGELTDLYRTNVSLSAEDEAALSGPLPEMQDLPRPEDFDAFVSERNRLGMEDLDLCSELWQAGAPEGTTEEFEALIGNLTQAVAPLCGNDKWKLAAVYAGKYAGAHRQPWEQLVHLVRRVHQQAANAEESLVKYGPQLPEAPDLEEQLRVATEILGHLEQGGKVGSFTLLTHKAWNQFIDSAKVNRGRPRSLEHFRALHTLAQLANLRRELSARWDRQMASLGAPASSRMGEQPEKTLMQYCDSIEDCLSWHERTWLPLQQQLADVGFRWEKFLAEQPAVLGAEGELLRLGQAVSNALLPILDSRHKKLRVLELEEEFRDLKGRHKPTPRSSRAAKILVQLQKAIHEEDCRAYREAYDLLLELKSRQADLDLRRGLLSKLESAAPAWAAAIRNRTGVHGRGEPPRDPAAAWIWRQLNDELDRRAEVSLEALQSKIEKLREQVQNIE</sequence>
<dbReference type="EMBL" id="JACDQQ010000410">
    <property type="protein sequence ID" value="MBA0084188.1"/>
    <property type="molecule type" value="Genomic_DNA"/>
</dbReference>
<dbReference type="Proteomes" id="UP000567293">
    <property type="component" value="Unassembled WGS sequence"/>
</dbReference>
<proteinExistence type="predicted"/>